<name>A0A0C3S1W1_PHLG1</name>
<dbReference type="Proteomes" id="UP000053257">
    <property type="component" value="Unassembled WGS sequence"/>
</dbReference>
<accession>A0A0C3S1W1</accession>
<dbReference type="Gene3D" id="3.80.10.10">
    <property type="entry name" value="Ribonuclease Inhibitor"/>
    <property type="match status" value="1"/>
</dbReference>
<dbReference type="EMBL" id="KN840618">
    <property type="protein sequence ID" value="KIP03392.1"/>
    <property type="molecule type" value="Genomic_DNA"/>
</dbReference>
<gene>
    <name evidence="2" type="ORF">PHLGIDRAFT_242199</name>
</gene>
<dbReference type="OrthoDB" id="2585512at2759"/>
<reference evidence="2 3" key="1">
    <citation type="journal article" date="2014" name="PLoS Genet.">
        <title>Analysis of the Phlebiopsis gigantea genome, transcriptome and secretome provides insight into its pioneer colonization strategies of wood.</title>
        <authorList>
            <person name="Hori C."/>
            <person name="Ishida T."/>
            <person name="Igarashi K."/>
            <person name="Samejima M."/>
            <person name="Suzuki H."/>
            <person name="Master E."/>
            <person name="Ferreira P."/>
            <person name="Ruiz-Duenas F.J."/>
            <person name="Held B."/>
            <person name="Canessa P."/>
            <person name="Larrondo L.F."/>
            <person name="Schmoll M."/>
            <person name="Druzhinina I.S."/>
            <person name="Kubicek C.P."/>
            <person name="Gaskell J.A."/>
            <person name="Kersten P."/>
            <person name="St John F."/>
            <person name="Glasner J."/>
            <person name="Sabat G."/>
            <person name="Splinter BonDurant S."/>
            <person name="Syed K."/>
            <person name="Yadav J."/>
            <person name="Mgbeahuruike A.C."/>
            <person name="Kovalchuk A."/>
            <person name="Asiegbu F.O."/>
            <person name="Lackner G."/>
            <person name="Hoffmeister D."/>
            <person name="Rencoret J."/>
            <person name="Gutierrez A."/>
            <person name="Sun H."/>
            <person name="Lindquist E."/>
            <person name="Barry K."/>
            <person name="Riley R."/>
            <person name="Grigoriev I.V."/>
            <person name="Henrissat B."/>
            <person name="Kues U."/>
            <person name="Berka R.M."/>
            <person name="Martinez A.T."/>
            <person name="Covert S.F."/>
            <person name="Blanchette R.A."/>
            <person name="Cullen D."/>
        </authorList>
    </citation>
    <scope>NUCLEOTIDE SEQUENCE [LARGE SCALE GENOMIC DNA]</scope>
    <source>
        <strain evidence="2 3">11061_1 CR5-6</strain>
    </source>
</reference>
<dbReference type="Pfam" id="PF12937">
    <property type="entry name" value="F-box-like"/>
    <property type="match status" value="1"/>
</dbReference>
<proteinExistence type="predicted"/>
<organism evidence="2 3">
    <name type="scientific">Phlebiopsis gigantea (strain 11061_1 CR5-6)</name>
    <name type="common">White-rot fungus</name>
    <name type="synonym">Peniophora gigantea</name>
    <dbReference type="NCBI Taxonomy" id="745531"/>
    <lineage>
        <taxon>Eukaryota</taxon>
        <taxon>Fungi</taxon>
        <taxon>Dikarya</taxon>
        <taxon>Basidiomycota</taxon>
        <taxon>Agaricomycotina</taxon>
        <taxon>Agaricomycetes</taxon>
        <taxon>Polyporales</taxon>
        <taxon>Phanerochaetaceae</taxon>
        <taxon>Phlebiopsis</taxon>
    </lineage>
</organism>
<dbReference type="STRING" id="745531.A0A0C3S1W1"/>
<evidence type="ECO:0000313" key="2">
    <source>
        <dbReference type="EMBL" id="KIP03392.1"/>
    </source>
</evidence>
<protein>
    <recommendedName>
        <fullName evidence="1">F-box domain-containing protein</fullName>
    </recommendedName>
</protein>
<dbReference type="AlphaFoldDB" id="A0A0C3S1W1"/>
<dbReference type="InterPro" id="IPR001810">
    <property type="entry name" value="F-box_dom"/>
</dbReference>
<feature type="domain" description="F-box" evidence="1">
    <location>
        <begin position="4"/>
        <end position="49"/>
    </location>
</feature>
<dbReference type="InterPro" id="IPR032675">
    <property type="entry name" value="LRR_dom_sf"/>
</dbReference>
<dbReference type="SUPFAM" id="SSF52047">
    <property type="entry name" value="RNI-like"/>
    <property type="match status" value="1"/>
</dbReference>
<sequence length="472" mass="52897">MERFSQLPLELLPSILDHFLRPSQIASVCLVNSSFYAFAVQDLYRRAFIYAWHKDGKTKVKQLFTTLGNCPHLAKYVHQLTIRDYPKPFSWAEREDIRALCLQGIRNCVNLRSCTWTRDGSLSNDIISSLQDAPHLTELEINGHSGRWLFNAALLPGFKHLRKISLIMPDAHVLGVLLHWARETAGTLQHLTLICKSATQVTDELLTGLSQHLVNLEHFYLVGCPKVTHVGVWSIIANAHAGLRGLGLEGVSSTFDIDRLSELCADSQALRRLRSVTLTVETRQAKSEHSWAQAVVKLLAASPLEFFHISSLGGELHAGALDAQFCADIVSAHAARLRRFSVHRLRMRPASVRDICARCPRLEQLFVVLDRSDVDDLAACLALAPRLRAVHVSRPMGPDADADDVPVVPREQVLELVRRCRHPALCQIGFNTRVHQINRTLKTNSDGEVELELELGPYESPEVPEQFLVVRT</sequence>
<evidence type="ECO:0000259" key="1">
    <source>
        <dbReference type="Pfam" id="PF12937"/>
    </source>
</evidence>
<evidence type="ECO:0000313" key="3">
    <source>
        <dbReference type="Proteomes" id="UP000053257"/>
    </source>
</evidence>
<dbReference type="HOGENOM" id="CLU_017901_0_0_1"/>
<keyword evidence="3" id="KW-1185">Reference proteome</keyword>